<comment type="catalytic activity">
    <reaction evidence="18">
        <text>a 1,N(2)-etheno-2'-deoxyguanosine in double-stranded DNA + 2-oxoglutarate + O2 + H2O = a 2'-deoxyguanosine in double-stranded DNA + glyoxal + succinate + CO2</text>
        <dbReference type="Rhea" id="RHEA:70487"/>
        <dbReference type="Rhea" id="RHEA-COMP:17910"/>
        <dbReference type="Rhea" id="RHEA-COMP:17912"/>
        <dbReference type="ChEBI" id="CHEBI:15377"/>
        <dbReference type="ChEBI" id="CHEBI:15379"/>
        <dbReference type="ChEBI" id="CHEBI:16526"/>
        <dbReference type="ChEBI" id="CHEBI:16810"/>
        <dbReference type="ChEBI" id="CHEBI:30031"/>
        <dbReference type="ChEBI" id="CHEBI:34779"/>
        <dbReference type="ChEBI" id="CHEBI:85445"/>
        <dbReference type="ChEBI" id="CHEBI:189586"/>
    </reaction>
    <physiologicalReaction direction="left-to-right" evidence="18">
        <dbReference type="Rhea" id="RHEA:70488"/>
    </physiologicalReaction>
</comment>
<dbReference type="GO" id="GO:0035516">
    <property type="term" value="F:broad specificity oxidative DNA demethylase activity"/>
    <property type="evidence" value="ECO:0007669"/>
    <property type="project" value="UniProtKB-EC"/>
</dbReference>
<evidence type="ECO:0000256" key="26">
    <source>
        <dbReference type="ARBA" id="ARBA00077989"/>
    </source>
</evidence>
<dbReference type="RefSeq" id="XP_039627756.1">
    <property type="nucleotide sequence ID" value="XM_039771822.1"/>
</dbReference>
<comment type="catalytic activity">
    <reaction evidence="16">
        <text>an N(3)-methyl-2'-deoxycytidine in double-stranded DNA + 2-oxoglutarate + O2 = a 2'-deoxycytidine in double-stranded DNA + formaldehyde + succinate + CO2 + H(+)</text>
        <dbReference type="Rhea" id="RHEA:70439"/>
        <dbReference type="Rhea" id="RHEA-COMP:14237"/>
        <dbReference type="Rhea" id="RHEA-COMP:17070"/>
        <dbReference type="ChEBI" id="CHEBI:15378"/>
        <dbReference type="ChEBI" id="CHEBI:15379"/>
        <dbReference type="ChEBI" id="CHEBI:16526"/>
        <dbReference type="ChEBI" id="CHEBI:16810"/>
        <dbReference type="ChEBI" id="CHEBI:16842"/>
        <dbReference type="ChEBI" id="CHEBI:30031"/>
        <dbReference type="ChEBI" id="CHEBI:85452"/>
        <dbReference type="ChEBI" id="CHEBI:139075"/>
    </reaction>
    <physiologicalReaction direction="left-to-right" evidence="16">
        <dbReference type="Rhea" id="RHEA:70440"/>
    </physiologicalReaction>
</comment>
<evidence type="ECO:0000256" key="17">
    <source>
        <dbReference type="ARBA" id="ARBA00051434"/>
    </source>
</evidence>
<keyword evidence="12" id="KW-0539">Nucleus</keyword>
<keyword evidence="31" id="KW-1185">Reference proteome</keyword>
<comment type="catalytic activity">
    <reaction evidence="19">
        <text>a 3,N(4)-etheno-2'-deoxycytidine in single-stranded DNA + 2-oxoglutarate + O2 + H2O = a 2'-deoxycytidine in single-stranded DNA + glyoxal + succinate + CO2</text>
        <dbReference type="Rhea" id="RHEA:70471"/>
        <dbReference type="Rhea" id="RHEA-COMP:12846"/>
        <dbReference type="Rhea" id="RHEA-COMP:17906"/>
        <dbReference type="ChEBI" id="CHEBI:15377"/>
        <dbReference type="ChEBI" id="CHEBI:15379"/>
        <dbReference type="ChEBI" id="CHEBI:16526"/>
        <dbReference type="ChEBI" id="CHEBI:16810"/>
        <dbReference type="ChEBI" id="CHEBI:30031"/>
        <dbReference type="ChEBI" id="CHEBI:34779"/>
        <dbReference type="ChEBI" id="CHEBI:85452"/>
        <dbReference type="ChEBI" id="CHEBI:189585"/>
    </reaction>
    <physiologicalReaction direction="left-to-right" evidence="19">
        <dbReference type="Rhea" id="RHEA:70472"/>
    </physiologicalReaction>
</comment>
<feature type="non-terminal residue" evidence="30">
    <location>
        <position position="277"/>
    </location>
</feature>
<dbReference type="EMBL" id="JAATIS010000094">
    <property type="protein sequence ID" value="KAG2470346.1"/>
    <property type="molecule type" value="Genomic_DNA"/>
</dbReference>
<comment type="catalytic activity">
    <reaction evidence="22">
        <text>a methylated nucleobase within DNA + 2-oxoglutarate + O2 = a nucleobase within DNA + formaldehyde + succinate + CO2</text>
        <dbReference type="Rhea" id="RHEA:30299"/>
        <dbReference type="Rhea" id="RHEA-COMP:12192"/>
        <dbReference type="Rhea" id="RHEA-COMP:12193"/>
        <dbReference type="ChEBI" id="CHEBI:15379"/>
        <dbReference type="ChEBI" id="CHEBI:16526"/>
        <dbReference type="ChEBI" id="CHEBI:16810"/>
        <dbReference type="ChEBI" id="CHEBI:16842"/>
        <dbReference type="ChEBI" id="CHEBI:30031"/>
        <dbReference type="ChEBI" id="CHEBI:32875"/>
        <dbReference type="ChEBI" id="CHEBI:64428"/>
        <dbReference type="EC" id="1.14.11.33"/>
    </reaction>
    <physiologicalReaction direction="left-to-right" evidence="22">
        <dbReference type="Rhea" id="RHEA:30300"/>
    </physiologicalReaction>
</comment>
<protein>
    <recommendedName>
        <fullName evidence="25">DNA oxidative demethylase ALKBH2</fullName>
        <ecNumber evidence="24">1.14.11.33</ecNumber>
    </recommendedName>
    <alternativeName>
        <fullName evidence="26">Alkylated DNA repair protein alkB homolog 2</fullName>
    </alternativeName>
    <alternativeName>
        <fullName evidence="27">Alpha-ketoglutarate-dependent dioxygenase alkB homolog 2</fullName>
    </alternativeName>
</protein>
<dbReference type="AlphaFoldDB" id="A0A8X7XLG4"/>
<dbReference type="PANTHER" id="PTHR31573:SF1">
    <property type="entry name" value="DNA OXIDATIVE DEMETHYLASE ALKBH2"/>
    <property type="match status" value="1"/>
</dbReference>
<feature type="binding site" evidence="28">
    <location>
        <position position="170"/>
    </location>
    <ligand>
        <name>2-oxoglutarate</name>
        <dbReference type="ChEBI" id="CHEBI:16810"/>
    </ligand>
</feature>
<dbReference type="Proteomes" id="UP000886611">
    <property type="component" value="Unassembled WGS sequence"/>
</dbReference>
<feature type="binding site" evidence="28">
    <location>
        <begin position="133"/>
        <end position="135"/>
    </location>
    <ligand>
        <name>substrate</name>
    </ligand>
</feature>
<dbReference type="Gene3D" id="2.60.120.590">
    <property type="entry name" value="Alpha-ketoglutarate-dependent dioxygenase AlkB-like"/>
    <property type="match status" value="1"/>
</dbReference>
<keyword evidence="5" id="KW-0479">Metal-binding</keyword>
<keyword evidence="8" id="KW-0223">Dioxygenase</keyword>
<feature type="non-terminal residue" evidence="30">
    <location>
        <position position="1"/>
    </location>
</feature>
<dbReference type="InterPro" id="IPR037151">
    <property type="entry name" value="AlkB-like_sf"/>
</dbReference>
<evidence type="ECO:0000256" key="4">
    <source>
        <dbReference type="ARBA" id="ARBA00007879"/>
    </source>
</evidence>
<evidence type="ECO:0000256" key="18">
    <source>
        <dbReference type="ARBA" id="ARBA00051755"/>
    </source>
</evidence>
<comment type="catalytic activity">
    <reaction evidence="15">
        <text>a 1,N(6)-etheno-2'-deoxyadenosine in single-stranded DNA + 2-oxoglutarate + O2 + H2O = a 2'-deoxyadenosine in single-stranded DNA + glyoxal + succinate + CO2</text>
        <dbReference type="Rhea" id="RHEA:70459"/>
        <dbReference type="Rhea" id="RHEA-COMP:17896"/>
        <dbReference type="Rhea" id="RHEA-COMP:17904"/>
        <dbReference type="ChEBI" id="CHEBI:15377"/>
        <dbReference type="ChEBI" id="CHEBI:15379"/>
        <dbReference type="ChEBI" id="CHEBI:16526"/>
        <dbReference type="ChEBI" id="CHEBI:16810"/>
        <dbReference type="ChEBI" id="CHEBI:30031"/>
        <dbReference type="ChEBI" id="CHEBI:34779"/>
        <dbReference type="ChEBI" id="CHEBI:90615"/>
        <dbReference type="ChEBI" id="CHEBI:189583"/>
    </reaction>
    <physiologicalReaction direction="left-to-right" evidence="15">
        <dbReference type="Rhea" id="RHEA:70460"/>
    </physiologicalReaction>
</comment>
<proteinExistence type="inferred from homology"/>
<feature type="binding site" evidence="28">
    <location>
        <position position="247"/>
    </location>
    <ligand>
        <name>2-oxoglutarate</name>
        <dbReference type="ChEBI" id="CHEBI:16810"/>
    </ligand>
</feature>
<evidence type="ECO:0000256" key="13">
    <source>
        <dbReference type="ARBA" id="ARBA00051010"/>
    </source>
</evidence>
<feature type="binding site" evidence="28">
    <location>
        <position position="172"/>
    </location>
    <ligand>
        <name>2-oxoglutarate</name>
        <dbReference type="ChEBI" id="CHEBI:16810"/>
    </ligand>
</feature>
<evidence type="ECO:0000256" key="14">
    <source>
        <dbReference type="ARBA" id="ARBA00051165"/>
    </source>
</evidence>
<evidence type="ECO:0000313" key="30">
    <source>
        <dbReference type="EMBL" id="KAG2470346.1"/>
    </source>
</evidence>
<name>A0A8X7XLG4_POLSE</name>
<feature type="binding site" evidence="28">
    <location>
        <position position="263"/>
    </location>
    <ligand>
        <name>2-oxoglutarate</name>
        <dbReference type="ChEBI" id="CHEBI:16810"/>
    </ligand>
</feature>
<dbReference type="OrthoDB" id="445341at2759"/>
<dbReference type="EC" id="1.14.11.33" evidence="24"/>
<evidence type="ECO:0000313" key="31">
    <source>
        <dbReference type="Proteomes" id="UP000886611"/>
    </source>
</evidence>
<evidence type="ECO:0000256" key="12">
    <source>
        <dbReference type="ARBA" id="ARBA00023242"/>
    </source>
</evidence>
<comment type="catalytic activity">
    <reaction evidence="17">
        <text>a 3,N(4)-etheno-2'-deoxycytidine in double-stranded DNA + 2-oxoglutarate + O2 + H2O = a 2'-deoxycytidine in double-stranded DNA + glyoxal + succinate + CO2</text>
        <dbReference type="Rhea" id="RHEA:70467"/>
        <dbReference type="Rhea" id="RHEA-COMP:17070"/>
        <dbReference type="Rhea" id="RHEA-COMP:17905"/>
        <dbReference type="ChEBI" id="CHEBI:15377"/>
        <dbReference type="ChEBI" id="CHEBI:15379"/>
        <dbReference type="ChEBI" id="CHEBI:16526"/>
        <dbReference type="ChEBI" id="CHEBI:16810"/>
        <dbReference type="ChEBI" id="CHEBI:30031"/>
        <dbReference type="ChEBI" id="CHEBI:34779"/>
        <dbReference type="ChEBI" id="CHEBI:85452"/>
        <dbReference type="ChEBI" id="CHEBI:189585"/>
    </reaction>
    <physiologicalReaction direction="left-to-right" evidence="17">
        <dbReference type="Rhea" id="RHEA:70468"/>
    </physiologicalReaction>
</comment>
<evidence type="ECO:0000256" key="8">
    <source>
        <dbReference type="ARBA" id="ARBA00022964"/>
    </source>
</evidence>
<dbReference type="Pfam" id="PF13532">
    <property type="entry name" value="2OG-FeII_Oxy_2"/>
    <property type="match status" value="1"/>
</dbReference>
<dbReference type="GeneID" id="120540769"/>
<keyword evidence="10" id="KW-0408">Iron</keyword>
<feature type="binding site" evidence="28">
    <location>
        <position position="265"/>
    </location>
    <ligand>
        <name>2-oxoglutarate</name>
        <dbReference type="ChEBI" id="CHEBI:16810"/>
    </ligand>
</feature>
<evidence type="ECO:0000256" key="5">
    <source>
        <dbReference type="ARBA" id="ARBA00022723"/>
    </source>
</evidence>
<comment type="catalytic activity">
    <reaction evidence="13">
        <text>an N(1)-methyl-2'-deoxyadenosine in single-stranded DNA + 2-oxoglutarate + O2 = a 2'-deoxyadenosine in single-stranded DNA + formaldehyde + succinate + CO2 + H(+)</text>
        <dbReference type="Rhea" id="RHEA:70447"/>
        <dbReference type="Rhea" id="RHEA-COMP:17895"/>
        <dbReference type="Rhea" id="RHEA-COMP:17896"/>
        <dbReference type="ChEBI" id="CHEBI:15378"/>
        <dbReference type="ChEBI" id="CHEBI:15379"/>
        <dbReference type="ChEBI" id="CHEBI:16526"/>
        <dbReference type="ChEBI" id="CHEBI:16810"/>
        <dbReference type="ChEBI" id="CHEBI:16842"/>
        <dbReference type="ChEBI" id="CHEBI:30031"/>
        <dbReference type="ChEBI" id="CHEBI:90615"/>
        <dbReference type="ChEBI" id="CHEBI:139096"/>
    </reaction>
    <physiologicalReaction direction="left-to-right" evidence="13">
        <dbReference type="Rhea" id="RHEA:70448"/>
    </physiologicalReaction>
</comment>
<dbReference type="InterPro" id="IPR032852">
    <property type="entry name" value="ALKBH2"/>
</dbReference>
<evidence type="ECO:0000256" key="10">
    <source>
        <dbReference type="ARBA" id="ARBA00023004"/>
    </source>
</evidence>
<feature type="binding site" evidence="28">
    <location>
        <position position="259"/>
    </location>
    <ligand>
        <name>2-oxoglutarate</name>
        <dbReference type="ChEBI" id="CHEBI:16810"/>
    </ligand>
</feature>
<comment type="catalytic activity">
    <reaction evidence="14">
        <text>an N(3)-methyl-2'-deoxycytidine in single-stranded DNA + 2-oxoglutarate + O2 = a 2'-deoxycytidine in single-stranded DNA + formaldehyde + succinate + CO2 + H(+)</text>
        <dbReference type="Rhea" id="RHEA:70435"/>
        <dbReference type="Rhea" id="RHEA-COMP:12846"/>
        <dbReference type="Rhea" id="RHEA-COMP:17894"/>
        <dbReference type="ChEBI" id="CHEBI:15378"/>
        <dbReference type="ChEBI" id="CHEBI:15379"/>
        <dbReference type="ChEBI" id="CHEBI:16526"/>
        <dbReference type="ChEBI" id="CHEBI:16810"/>
        <dbReference type="ChEBI" id="CHEBI:16842"/>
        <dbReference type="ChEBI" id="CHEBI:30031"/>
        <dbReference type="ChEBI" id="CHEBI:85452"/>
        <dbReference type="ChEBI" id="CHEBI:139075"/>
    </reaction>
    <physiologicalReaction direction="left-to-right" evidence="14">
        <dbReference type="Rhea" id="RHEA:70436"/>
    </physiologicalReaction>
</comment>
<dbReference type="GO" id="GO:0008198">
    <property type="term" value="F:ferrous iron binding"/>
    <property type="evidence" value="ECO:0007669"/>
    <property type="project" value="TreeGrafter"/>
</dbReference>
<feature type="binding site" evidence="28">
    <location>
        <position position="185"/>
    </location>
    <ligand>
        <name>substrate</name>
    </ligand>
</feature>
<sequence>MDKFVTKTRKKTLESPDEKKNKIVEVACQSGQVKRRWLESNFKDNASLFATEEDEEEEDKDFAHALSWKKIEAEGLDCDYTLLFRKSEADIILKELEQEVEYFSGDLAKVHVFGKLHNIPRRQATYGDPGLKYTFSGLQLSARPWTPTLVMIRDRVTEATGHSFNFVLINRYKDGNDHIGEHRDDERELDSASPIASVSFGASREFVFRHCSSRGKKASRKIEPVRIELQHGSLLLMNWPTNVYWYHSLPVRKKVLLPRVNLTFRKIVGLKKTQKTS</sequence>
<comment type="catalytic activity">
    <reaction evidence="21">
        <text>an N(1)-methyl-2'-deoxyadenosine in double-stranded DNA + 2-oxoglutarate + O2 = a 2'-deoxyadenosine in double-stranded DNA + formaldehyde + succinate + CO2 + H(+)</text>
        <dbReference type="Rhea" id="RHEA:70443"/>
        <dbReference type="Rhea" id="RHEA-COMP:14236"/>
        <dbReference type="Rhea" id="RHEA-COMP:17897"/>
        <dbReference type="ChEBI" id="CHEBI:15378"/>
        <dbReference type="ChEBI" id="CHEBI:15379"/>
        <dbReference type="ChEBI" id="CHEBI:16526"/>
        <dbReference type="ChEBI" id="CHEBI:16810"/>
        <dbReference type="ChEBI" id="CHEBI:16842"/>
        <dbReference type="ChEBI" id="CHEBI:30031"/>
        <dbReference type="ChEBI" id="CHEBI:90615"/>
        <dbReference type="ChEBI" id="CHEBI:139096"/>
    </reaction>
    <physiologicalReaction direction="left-to-right" evidence="21">
        <dbReference type="Rhea" id="RHEA:70444"/>
    </physiologicalReaction>
</comment>
<evidence type="ECO:0000256" key="11">
    <source>
        <dbReference type="ARBA" id="ARBA00023204"/>
    </source>
</evidence>
<dbReference type="SUPFAM" id="SSF51197">
    <property type="entry name" value="Clavaminate synthase-like"/>
    <property type="match status" value="1"/>
</dbReference>
<evidence type="ECO:0000256" key="6">
    <source>
        <dbReference type="ARBA" id="ARBA00022763"/>
    </source>
</evidence>
<evidence type="ECO:0000256" key="24">
    <source>
        <dbReference type="ARBA" id="ARBA00066725"/>
    </source>
</evidence>
<dbReference type="PANTHER" id="PTHR31573">
    <property type="entry name" value="ALPHA-KETOGLUTARATE-DEPENDENT DIOXYGENASE ALKB HOMOLOG 2"/>
    <property type="match status" value="1"/>
</dbReference>
<evidence type="ECO:0000256" key="16">
    <source>
        <dbReference type="ARBA" id="ARBA00051376"/>
    </source>
</evidence>
<evidence type="ECO:0000256" key="28">
    <source>
        <dbReference type="PIRSR" id="PIRSR632852-1"/>
    </source>
</evidence>
<comment type="similarity">
    <text evidence="4">Belongs to the alkB family.</text>
</comment>
<evidence type="ECO:0000256" key="20">
    <source>
        <dbReference type="ARBA" id="ARBA00052627"/>
    </source>
</evidence>
<dbReference type="GO" id="GO:0006307">
    <property type="term" value="P:DNA alkylation repair"/>
    <property type="evidence" value="ECO:0007669"/>
    <property type="project" value="TreeGrafter"/>
</dbReference>
<dbReference type="GO" id="GO:0005654">
    <property type="term" value="C:nucleoplasm"/>
    <property type="evidence" value="ECO:0007669"/>
    <property type="project" value="UniProtKB-SubCell"/>
</dbReference>
<evidence type="ECO:0000256" key="25">
    <source>
        <dbReference type="ARBA" id="ARBA00072134"/>
    </source>
</evidence>
<organism evidence="30 31">
    <name type="scientific">Polypterus senegalus</name>
    <name type="common">Senegal bichir</name>
    <dbReference type="NCBI Taxonomy" id="55291"/>
    <lineage>
        <taxon>Eukaryota</taxon>
        <taxon>Metazoa</taxon>
        <taxon>Chordata</taxon>
        <taxon>Craniata</taxon>
        <taxon>Vertebrata</taxon>
        <taxon>Euteleostomi</taxon>
        <taxon>Actinopterygii</taxon>
        <taxon>Polypteriformes</taxon>
        <taxon>Polypteridae</taxon>
        <taxon>Polypterus</taxon>
    </lineage>
</organism>
<dbReference type="RefSeq" id="XP_039627755.1">
    <property type="nucleotide sequence ID" value="XM_039771821.1"/>
</dbReference>
<evidence type="ECO:0000256" key="3">
    <source>
        <dbReference type="ARBA" id="ARBA00004642"/>
    </source>
</evidence>
<keyword evidence="9" id="KW-0560">Oxidoreductase</keyword>
<feature type="binding site" evidence="28">
    <location>
        <begin position="113"/>
        <end position="115"/>
    </location>
    <ligand>
        <name>substrate</name>
    </ligand>
</feature>
<evidence type="ECO:0000256" key="21">
    <source>
        <dbReference type="ARBA" id="ARBA00052800"/>
    </source>
</evidence>
<comment type="catalytic activity">
    <reaction evidence="20">
        <text>a 1,N(6)-etheno-2'-deoxyadenosine in double-stranded DNA + 2-oxoglutarate + O2 + H2O = a 2'-deoxyadenosine in double-stranded DNA + glyoxal + succinate + CO2</text>
        <dbReference type="Rhea" id="RHEA:70463"/>
        <dbReference type="Rhea" id="RHEA-COMP:17897"/>
        <dbReference type="Rhea" id="RHEA-COMP:17903"/>
        <dbReference type="ChEBI" id="CHEBI:15377"/>
        <dbReference type="ChEBI" id="CHEBI:15379"/>
        <dbReference type="ChEBI" id="CHEBI:16526"/>
        <dbReference type="ChEBI" id="CHEBI:16810"/>
        <dbReference type="ChEBI" id="CHEBI:30031"/>
        <dbReference type="ChEBI" id="CHEBI:34779"/>
        <dbReference type="ChEBI" id="CHEBI:90615"/>
        <dbReference type="ChEBI" id="CHEBI:189583"/>
    </reaction>
    <physiologicalReaction direction="left-to-right" evidence="20">
        <dbReference type="Rhea" id="RHEA:70464"/>
    </physiologicalReaction>
</comment>
<dbReference type="InterPro" id="IPR005123">
    <property type="entry name" value="Oxoglu/Fe-dep_dioxygenase_dom"/>
</dbReference>
<dbReference type="GO" id="GO:0005730">
    <property type="term" value="C:nucleolus"/>
    <property type="evidence" value="ECO:0007669"/>
    <property type="project" value="UniProtKB-SubCell"/>
</dbReference>
<evidence type="ECO:0000256" key="9">
    <source>
        <dbReference type="ARBA" id="ARBA00023002"/>
    </source>
</evidence>
<gene>
    <name evidence="30" type="primary">Alkbh2</name>
    <name evidence="30" type="ORF">GTO96_0005528</name>
</gene>
<keyword evidence="7" id="KW-0460">Magnesium</keyword>
<evidence type="ECO:0000256" key="27">
    <source>
        <dbReference type="ARBA" id="ARBA00081727"/>
    </source>
</evidence>
<evidence type="ECO:0000256" key="2">
    <source>
        <dbReference type="ARBA" id="ARBA00004604"/>
    </source>
</evidence>
<evidence type="ECO:0000256" key="7">
    <source>
        <dbReference type="ARBA" id="ARBA00022842"/>
    </source>
</evidence>
<comment type="cofactor">
    <cofactor evidence="1">
        <name>Fe(2+)</name>
        <dbReference type="ChEBI" id="CHEBI:29033"/>
    </cofactor>
</comment>
<evidence type="ECO:0000256" key="1">
    <source>
        <dbReference type="ARBA" id="ARBA00001954"/>
    </source>
</evidence>
<dbReference type="InterPro" id="IPR027450">
    <property type="entry name" value="AlkB-like"/>
</dbReference>
<dbReference type="GO" id="GO:0051747">
    <property type="term" value="F:cytosine C-5 DNA demethylase activity"/>
    <property type="evidence" value="ECO:0007669"/>
    <property type="project" value="TreeGrafter"/>
</dbReference>
<keyword evidence="11" id="KW-0234">DNA repair</keyword>
<evidence type="ECO:0000256" key="15">
    <source>
        <dbReference type="ARBA" id="ARBA00051189"/>
    </source>
</evidence>
<reference evidence="30 31" key="1">
    <citation type="journal article" date="2021" name="Cell">
        <title>Tracing the genetic footprints of vertebrate landing in non-teleost ray-finned fishes.</title>
        <authorList>
            <person name="Bi X."/>
            <person name="Wang K."/>
            <person name="Yang L."/>
            <person name="Pan H."/>
            <person name="Jiang H."/>
            <person name="Wei Q."/>
            <person name="Fang M."/>
            <person name="Yu H."/>
            <person name="Zhu C."/>
            <person name="Cai Y."/>
            <person name="He Y."/>
            <person name="Gan X."/>
            <person name="Zeng H."/>
            <person name="Yu D."/>
            <person name="Zhu Y."/>
            <person name="Jiang H."/>
            <person name="Qiu Q."/>
            <person name="Yang H."/>
            <person name="Zhang Y.E."/>
            <person name="Wang W."/>
            <person name="Zhu M."/>
            <person name="He S."/>
            <person name="Zhang G."/>
        </authorList>
    </citation>
    <scope>NUCLEOTIDE SEQUENCE [LARGE SCALE GENOMIC DNA]</scope>
    <source>
        <strain evidence="30">Bchr_013</strain>
    </source>
</reference>
<accession>A0A8X7XLG4</accession>
<comment type="subunit">
    <text evidence="23">Interacts with PCNA homotrimer; this interaction is enhanced during the S-phase of the cell cycle. Interacts with nucleolar proteins NCL, UBTF and NPM1. Interacts with XRCC5-XRCC6 heterodimer.</text>
</comment>
<feature type="domain" description="Fe2OG dioxygenase" evidence="29">
    <location>
        <begin position="163"/>
        <end position="268"/>
    </location>
</feature>
<comment type="subcellular location">
    <subcellularLocation>
        <location evidence="2">Nucleus</location>
        <location evidence="2">Nucleolus</location>
    </subcellularLocation>
    <subcellularLocation>
        <location evidence="3">Nucleus</location>
        <location evidence="3">Nucleoplasm</location>
    </subcellularLocation>
</comment>
<feature type="binding site" evidence="28">
    <location>
        <position position="182"/>
    </location>
    <ligand>
        <name>2-oxoglutarate</name>
        <dbReference type="ChEBI" id="CHEBI:16810"/>
    </ligand>
</feature>
<evidence type="ECO:0000256" key="22">
    <source>
        <dbReference type="ARBA" id="ARBA00053025"/>
    </source>
</evidence>
<dbReference type="FunFam" id="2.60.120.590:FF:000004">
    <property type="entry name" value="DNA oxidative demethylase ALKBH2"/>
    <property type="match status" value="1"/>
</dbReference>
<evidence type="ECO:0000256" key="19">
    <source>
        <dbReference type="ARBA" id="ARBA00052597"/>
    </source>
</evidence>
<keyword evidence="6" id="KW-0227">DNA damage</keyword>
<evidence type="ECO:0000256" key="23">
    <source>
        <dbReference type="ARBA" id="ARBA00062909"/>
    </source>
</evidence>
<evidence type="ECO:0000259" key="29">
    <source>
        <dbReference type="PROSITE" id="PS51471"/>
    </source>
</evidence>
<comment type="caution">
    <text evidence="30">The sequence shown here is derived from an EMBL/GenBank/DDBJ whole genome shotgun (WGS) entry which is preliminary data.</text>
</comment>
<dbReference type="PROSITE" id="PS51471">
    <property type="entry name" value="FE2OG_OXY"/>
    <property type="match status" value="1"/>
</dbReference>